<gene>
    <name evidence="1" type="ORF">ACAOBT_LOCUS18150</name>
</gene>
<protein>
    <submittedName>
        <fullName evidence="1">Uncharacterized protein</fullName>
    </submittedName>
</protein>
<evidence type="ECO:0000313" key="1">
    <source>
        <dbReference type="EMBL" id="CAH1987901.1"/>
    </source>
</evidence>
<organism evidence="1 2">
    <name type="scientific">Acanthoscelides obtectus</name>
    <name type="common">Bean weevil</name>
    <name type="synonym">Bruchus obtectus</name>
    <dbReference type="NCBI Taxonomy" id="200917"/>
    <lineage>
        <taxon>Eukaryota</taxon>
        <taxon>Metazoa</taxon>
        <taxon>Ecdysozoa</taxon>
        <taxon>Arthropoda</taxon>
        <taxon>Hexapoda</taxon>
        <taxon>Insecta</taxon>
        <taxon>Pterygota</taxon>
        <taxon>Neoptera</taxon>
        <taxon>Endopterygota</taxon>
        <taxon>Coleoptera</taxon>
        <taxon>Polyphaga</taxon>
        <taxon>Cucujiformia</taxon>
        <taxon>Chrysomeloidea</taxon>
        <taxon>Chrysomelidae</taxon>
        <taxon>Bruchinae</taxon>
        <taxon>Bruchini</taxon>
        <taxon>Acanthoscelides</taxon>
    </lineage>
</organism>
<name>A0A9P0L282_ACAOB</name>
<dbReference type="Proteomes" id="UP001152888">
    <property type="component" value="Unassembled WGS sequence"/>
</dbReference>
<sequence length="31" mass="3632">METFNLGTYQVRQRLFCKIINTLLARKSSLS</sequence>
<dbReference type="EMBL" id="CAKOFQ010007031">
    <property type="protein sequence ID" value="CAH1987901.1"/>
    <property type="molecule type" value="Genomic_DNA"/>
</dbReference>
<accession>A0A9P0L282</accession>
<keyword evidence="2" id="KW-1185">Reference proteome</keyword>
<comment type="caution">
    <text evidence="1">The sequence shown here is derived from an EMBL/GenBank/DDBJ whole genome shotgun (WGS) entry which is preliminary data.</text>
</comment>
<evidence type="ECO:0000313" key="2">
    <source>
        <dbReference type="Proteomes" id="UP001152888"/>
    </source>
</evidence>
<proteinExistence type="predicted"/>
<dbReference type="AlphaFoldDB" id="A0A9P0L282"/>
<reference evidence="1" key="1">
    <citation type="submission" date="2022-03" db="EMBL/GenBank/DDBJ databases">
        <authorList>
            <person name="Sayadi A."/>
        </authorList>
    </citation>
    <scope>NUCLEOTIDE SEQUENCE</scope>
</reference>